<dbReference type="AlphaFoldDB" id="K8ET60"/>
<accession>K8ET60</accession>
<keyword evidence="3" id="KW-1185">Reference proteome</keyword>
<dbReference type="GeneID" id="19016852"/>
<evidence type="ECO:0000313" key="2">
    <source>
        <dbReference type="EMBL" id="CCO15630.1"/>
    </source>
</evidence>
<dbReference type="EMBL" id="FO082276">
    <property type="protein sequence ID" value="CCO15630.1"/>
    <property type="molecule type" value="Genomic_DNA"/>
</dbReference>
<feature type="compositionally biased region" description="Basic and acidic residues" evidence="1">
    <location>
        <begin position="36"/>
        <end position="50"/>
    </location>
</feature>
<feature type="compositionally biased region" description="Basic residues" evidence="1">
    <location>
        <begin position="26"/>
        <end position="35"/>
    </location>
</feature>
<evidence type="ECO:0000313" key="3">
    <source>
        <dbReference type="Proteomes" id="UP000198341"/>
    </source>
</evidence>
<dbReference type="Proteomes" id="UP000198341">
    <property type="component" value="Chromosome 3"/>
</dbReference>
<dbReference type="KEGG" id="bpg:Bathy03g03150"/>
<dbReference type="RefSeq" id="XP_007514193.1">
    <property type="nucleotide sequence ID" value="XM_007514131.1"/>
</dbReference>
<gene>
    <name evidence="2" type="ORF">Bathy03g03150</name>
</gene>
<proteinExistence type="predicted"/>
<name>K8ET60_9CHLO</name>
<protein>
    <submittedName>
        <fullName evidence="2">Uncharacterized protein</fullName>
    </submittedName>
</protein>
<organism evidence="2 3">
    <name type="scientific">Bathycoccus prasinos</name>
    <dbReference type="NCBI Taxonomy" id="41875"/>
    <lineage>
        <taxon>Eukaryota</taxon>
        <taxon>Viridiplantae</taxon>
        <taxon>Chlorophyta</taxon>
        <taxon>Mamiellophyceae</taxon>
        <taxon>Mamiellales</taxon>
        <taxon>Bathycoccaceae</taxon>
        <taxon>Bathycoccus</taxon>
    </lineage>
</organism>
<feature type="region of interest" description="Disordered" evidence="1">
    <location>
        <begin position="1"/>
        <end position="50"/>
    </location>
</feature>
<reference evidence="2 3" key="1">
    <citation type="submission" date="2011-10" db="EMBL/GenBank/DDBJ databases">
        <authorList>
            <person name="Genoscope - CEA"/>
        </authorList>
    </citation>
    <scope>NUCLEOTIDE SEQUENCE [LARGE SCALE GENOMIC DNA]</scope>
    <source>
        <strain evidence="2 3">RCC 1105</strain>
    </source>
</reference>
<evidence type="ECO:0000256" key="1">
    <source>
        <dbReference type="SAM" id="MobiDB-lite"/>
    </source>
</evidence>
<sequence length="50" mass="6046">MKEKGGEEEVSMFPRTKRVFSTTKSKERKRGRRFSALRDRKRERENDSRA</sequence>